<dbReference type="RefSeq" id="WP_205107830.1">
    <property type="nucleotide sequence ID" value="NZ_JACJJL010000003.1"/>
</dbReference>
<feature type="signal peptide" evidence="1">
    <location>
        <begin position="1"/>
        <end position="20"/>
    </location>
</feature>
<comment type="caution">
    <text evidence="2">The sequence shown here is derived from an EMBL/GenBank/DDBJ whole genome shotgun (WGS) entry which is preliminary data.</text>
</comment>
<reference evidence="2 3" key="1">
    <citation type="journal article" date="2021" name="Sci. Rep.">
        <title>The distribution of antibiotic resistance genes in chicken gut microbiota commensals.</title>
        <authorList>
            <person name="Juricova H."/>
            <person name="Matiasovicova J."/>
            <person name="Kubasova T."/>
            <person name="Cejkova D."/>
            <person name="Rychlik I."/>
        </authorList>
    </citation>
    <scope>NUCLEOTIDE SEQUENCE [LARGE SCALE GENOMIC DNA]</scope>
    <source>
        <strain evidence="2 3">An819</strain>
    </source>
</reference>
<dbReference type="AlphaFoldDB" id="A0A938WI82"/>
<proteinExistence type="predicted"/>
<evidence type="ECO:0000313" key="3">
    <source>
        <dbReference type="Proteomes" id="UP000764045"/>
    </source>
</evidence>
<organism evidence="2 3">
    <name type="scientific">Marseilla massiliensis</name>
    <dbReference type="NCBI Taxonomy" id="1841864"/>
    <lineage>
        <taxon>Bacteria</taxon>
        <taxon>Pseudomonadati</taxon>
        <taxon>Bacteroidota</taxon>
        <taxon>Bacteroidia</taxon>
        <taxon>Bacteroidales</taxon>
        <taxon>Prevotellaceae</taxon>
        <taxon>Marseilla</taxon>
    </lineage>
</organism>
<dbReference type="Pfam" id="PF07396">
    <property type="entry name" value="Porin_O_P"/>
    <property type="match status" value="1"/>
</dbReference>
<evidence type="ECO:0000313" key="2">
    <source>
        <dbReference type="EMBL" id="MBM6660766.1"/>
    </source>
</evidence>
<feature type="chain" id="PRO_5038058440" evidence="1">
    <location>
        <begin position="21"/>
        <end position="372"/>
    </location>
</feature>
<dbReference type="InterPro" id="IPR023614">
    <property type="entry name" value="Porin_dom_sf"/>
</dbReference>
<dbReference type="EMBL" id="JACJJL010000003">
    <property type="protein sequence ID" value="MBM6660766.1"/>
    <property type="molecule type" value="Genomic_DNA"/>
</dbReference>
<keyword evidence="3" id="KW-1185">Reference proteome</keyword>
<accession>A0A938WI82</accession>
<protein>
    <submittedName>
        <fullName evidence="2">Porin</fullName>
    </submittedName>
</protein>
<evidence type="ECO:0000256" key="1">
    <source>
        <dbReference type="SAM" id="SignalP"/>
    </source>
</evidence>
<dbReference type="SUPFAM" id="SSF56935">
    <property type="entry name" value="Porins"/>
    <property type="match status" value="1"/>
</dbReference>
<gene>
    <name evidence="2" type="ORF">H6B30_03185</name>
</gene>
<dbReference type="InterPro" id="IPR010870">
    <property type="entry name" value="Porin_O/P"/>
</dbReference>
<name>A0A938WI82_9BACT</name>
<sequence>MKKTFWAVAVLASASLVAHAGKSVTPIADKPKFSGYIIGQYQANFQENNSNTFNIRMARVSVGGHLLGEFEYKVQGQINGNTSTLGESPRIVDLFVEWQRYDFARIKIGQFKRPFTFENPMHPVDQGFMGYSQNVQRLSGFNDRTGEQASNGRDIGIQLQGDFLPCGNGRKLLHYQVGVFNGQGINTKDVDNRKDIIGGVWVAPAKGLRIGAFGWAGSHARKGHWTDGAGNEHQGTVSLGQYRYAISAEYKDEDWQIRSEYIHSTGYGFKTTKQSGDDAADATVNYAQGNKADGVYALCIAPIIRQKLRAKARYDMYRKSGTWADSRTQYEVGLNYLFCKNLELQAEYAFINDRSLAKHNYSMLDVELSVRF</sequence>
<dbReference type="Gene3D" id="2.40.160.10">
    <property type="entry name" value="Porin"/>
    <property type="match status" value="1"/>
</dbReference>
<dbReference type="Proteomes" id="UP000764045">
    <property type="component" value="Unassembled WGS sequence"/>
</dbReference>
<keyword evidence="1" id="KW-0732">Signal</keyword>